<dbReference type="AlphaFoldDB" id="A0A1H6IWX2"/>
<dbReference type="Proteomes" id="UP000199215">
    <property type="component" value="Unassembled WGS sequence"/>
</dbReference>
<dbReference type="STRING" id="1267564.SAMN05192561_105112"/>
<name>A0A1H6IWX2_9EURY</name>
<sequence>MNGRHTATALLNIARLEFRRHRRSRGTVGTLAGLTLFCTFWSVHNLSISAYPPDASLRNDGVFSVVAPSQNVLLLDAATSVFVGPLLLCAGVLLGVGTVTTPRAEGTLRTIQTFPYSRRSVFVGLVLSRVVVIAVVVTVLTICTVIAASLAGVHLSWAVVFGFAVLLTFHAAGGVAVGAMVSTLRTEPIAVYLLGVVAAVGLLVLGGVLSSQFIQAGVFAPRTAFHVALAGLHEDWMTLFQQALADSTGDVRPLFGSMVARILVLCVWVVVPTLLGAVGYERGDLDR</sequence>
<dbReference type="GO" id="GO:0140359">
    <property type="term" value="F:ABC-type transporter activity"/>
    <property type="evidence" value="ECO:0007669"/>
    <property type="project" value="InterPro"/>
</dbReference>
<evidence type="ECO:0000256" key="1">
    <source>
        <dbReference type="SAM" id="Phobius"/>
    </source>
</evidence>
<feature type="transmembrane region" description="Helical" evidence="1">
    <location>
        <begin position="121"/>
        <end position="148"/>
    </location>
</feature>
<feature type="transmembrane region" description="Helical" evidence="1">
    <location>
        <begin position="258"/>
        <end position="280"/>
    </location>
</feature>
<dbReference type="EMBL" id="FNWU01000005">
    <property type="protein sequence ID" value="SEH53884.1"/>
    <property type="molecule type" value="Genomic_DNA"/>
</dbReference>
<evidence type="ECO:0000313" key="3">
    <source>
        <dbReference type="Proteomes" id="UP000199215"/>
    </source>
</evidence>
<evidence type="ECO:0000313" key="2">
    <source>
        <dbReference type="EMBL" id="SEH53884.1"/>
    </source>
</evidence>
<feature type="transmembrane region" description="Helical" evidence="1">
    <location>
        <begin position="189"/>
        <end position="209"/>
    </location>
</feature>
<reference evidence="2 3" key="1">
    <citation type="submission" date="2016-10" db="EMBL/GenBank/DDBJ databases">
        <authorList>
            <person name="de Groot N.N."/>
        </authorList>
    </citation>
    <scope>NUCLEOTIDE SEQUENCE [LARGE SCALE GENOMIC DNA]</scope>
    <source>
        <strain evidence="2 3">IBRC-M10418</strain>
    </source>
</reference>
<feature type="transmembrane region" description="Helical" evidence="1">
    <location>
        <begin position="72"/>
        <end position="100"/>
    </location>
</feature>
<keyword evidence="1" id="KW-0472">Membrane</keyword>
<accession>A0A1H6IWX2</accession>
<dbReference type="Pfam" id="PF12679">
    <property type="entry name" value="ABC2_membrane_2"/>
    <property type="match status" value="1"/>
</dbReference>
<keyword evidence="1" id="KW-0812">Transmembrane</keyword>
<gene>
    <name evidence="2" type="ORF">SAMN05192561_105112</name>
</gene>
<keyword evidence="1" id="KW-1133">Transmembrane helix</keyword>
<dbReference type="GO" id="GO:0005886">
    <property type="term" value="C:plasma membrane"/>
    <property type="evidence" value="ECO:0007669"/>
    <property type="project" value="UniProtKB-SubCell"/>
</dbReference>
<protein>
    <submittedName>
        <fullName evidence="2">ABC-type transport system involved in multi-copper enzyme maturation, permease component</fullName>
    </submittedName>
</protein>
<keyword evidence="3" id="KW-1185">Reference proteome</keyword>
<proteinExistence type="predicted"/>
<organism evidence="2 3">
    <name type="scientific">Halopenitus malekzadehii</name>
    <dbReference type="NCBI Taxonomy" id="1267564"/>
    <lineage>
        <taxon>Archaea</taxon>
        <taxon>Methanobacteriati</taxon>
        <taxon>Methanobacteriota</taxon>
        <taxon>Stenosarchaea group</taxon>
        <taxon>Halobacteria</taxon>
        <taxon>Halobacteriales</taxon>
        <taxon>Haloferacaceae</taxon>
        <taxon>Halopenitus</taxon>
    </lineage>
</organism>
<feature type="transmembrane region" description="Helical" evidence="1">
    <location>
        <begin position="28"/>
        <end position="52"/>
    </location>
</feature>
<dbReference type="RefSeq" id="WP_092817128.1">
    <property type="nucleotide sequence ID" value="NZ_FNWU01000005.1"/>
</dbReference>
<dbReference type="OrthoDB" id="346259at2157"/>
<feature type="transmembrane region" description="Helical" evidence="1">
    <location>
        <begin position="154"/>
        <end position="177"/>
    </location>
</feature>